<comment type="caution">
    <text evidence="1">The sequence shown here is derived from an EMBL/GenBank/DDBJ whole genome shotgun (WGS) entry which is preliminary data.</text>
</comment>
<organism evidence="1 2">
    <name type="scientific">Clostridium carnis</name>
    <dbReference type="NCBI Taxonomy" id="1530"/>
    <lineage>
        <taxon>Bacteria</taxon>
        <taxon>Bacillati</taxon>
        <taxon>Bacillota</taxon>
        <taxon>Clostridia</taxon>
        <taxon>Eubacteriales</taxon>
        <taxon>Clostridiaceae</taxon>
        <taxon>Clostridium</taxon>
    </lineage>
</organism>
<keyword evidence="2" id="KW-1185">Reference proteome</keyword>
<accession>A0ABY6ST41</accession>
<sequence>MDEKIVSAFCKELIFDSGEKIKIMIELSNINVKESEAIKNFLDEMFKEVKRLF</sequence>
<dbReference type="Proteomes" id="UP000277570">
    <property type="component" value="Unassembled WGS sequence"/>
</dbReference>
<gene>
    <name evidence="1" type="ORF">NCTC10913_02096</name>
</gene>
<evidence type="ECO:0000313" key="1">
    <source>
        <dbReference type="EMBL" id="VDG71749.1"/>
    </source>
</evidence>
<proteinExistence type="predicted"/>
<protein>
    <submittedName>
        <fullName evidence="1">Uncharacterized protein</fullName>
    </submittedName>
</protein>
<dbReference type="RefSeq" id="WP_185738709.1">
    <property type="nucleotide sequence ID" value="NZ_UYIN01000008.1"/>
</dbReference>
<name>A0ABY6ST41_9CLOT</name>
<dbReference type="EMBL" id="UYIN01000008">
    <property type="protein sequence ID" value="VDG71749.1"/>
    <property type="molecule type" value="Genomic_DNA"/>
</dbReference>
<evidence type="ECO:0000313" key="2">
    <source>
        <dbReference type="Proteomes" id="UP000277570"/>
    </source>
</evidence>
<reference evidence="1 2" key="1">
    <citation type="submission" date="2018-11" db="EMBL/GenBank/DDBJ databases">
        <authorList>
            <consortium name="Pathogen Informatics"/>
        </authorList>
    </citation>
    <scope>NUCLEOTIDE SEQUENCE [LARGE SCALE GENOMIC DNA]</scope>
    <source>
        <strain evidence="1 2">NCTC10913</strain>
    </source>
</reference>